<proteinExistence type="predicted"/>
<protein>
    <submittedName>
        <fullName evidence="1">Methionine synthase II (Cobalamin-independent)</fullName>
    </submittedName>
</protein>
<dbReference type="EMBL" id="FQZU01000001">
    <property type="protein sequence ID" value="SHI54929.1"/>
    <property type="molecule type" value="Genomic_DNA"/>
</dbReference>
<sequence>MEKPTPFKPGCLPALIGSLPVKDHEEAVDLVAGHTPDVPIWIQLPMYRQEGMLNQFVPGVPGLVDTGEKVYVDTSSQEFEEGLMAFYEEYLAVTEAGLPLEESRFAMKPEHAPGFFALKNRLETAWPQDFAAIKGQVTGPFTLATTLMDQDGRAALYDDRLRDVVVKILALKARWQARVLGAFGKQVLIFLDEPALAGFGSSAFLSVTKEDIAALFEEIMEAIHQEGALAGVHICANSDWSLVLDSPADIVSFDQYEVFEQFVMYKKDLKAFFDAGKIVAWGIVPTIDKDLVMGEFAESLEARWQTDMKQVEALGIDRATLLSQSLITPSCGTGSLDPEASLRVLELTQEVSNMIRYKEQL</sequence>
<dbReference type="RefSeq" id="WP_073471877.1">
    <property type="nucleotide sequence ID" value="NZ_FQZU01000001.1"/>
</dbReference>
<dbReference type="AlphaFoldDB" id="A0A1M6C1P2"/>
<name>A0A1M6C1P2_9BACT</name>
<dbReference type="SUPFAM" id="SSF51726">
    <property type="entry name" value="UROD/MetE-like"/>
    <property type="match status" value="1"/>
</dbReference>
<keyword evidence="2" id="KW-1185">Reference proteome</keyword>
<accession>A0A1M6C1P2</accession>
<dbReference type="STRING" id="1121393.SAMN02745216_00126"/>
<gene>
    <name evidence="1" type="ORF">SAMN02745216_00126</name>
</gene>
<evidence type="ECO:0000313" key="1">
    <source>
        <dbReference type="EMBL" id="SHI54929.1"/>
    </source>
</evidence>
<dbReference type="Proteomes" id="UP000183994">
    <property type="component" value="Unassembled WGS sequence"/>
</dbReference>
<evidence type="ECO:0000313" key="2">
    <source>
        <dbReference type="Proteomes" id="UP000183994"/>
    </source>
</evidence>
<dbReference type="OrthoDB" id="144815at2"/>
<dbReference type="InterPro" id="IPR038071">
    <property type="entry name" value="UROD/MetE-like_sf"/>
</dbReference>
<reference evidence="2" key="1">
    <citation type="submission" date="2016-11" db="EMBL/GenBank/DDBJ databases">
        <authorList>
            <person name="Varghese N."/>
            <person name="Submissions S."/>
        </authorList>
    </citation>
    <scope>NUCLEOTIDE SEQUENCE [LARGE SCALE GENOMIC DNA]</scope>
    <source>
        <strain evidence="2">DSM 16219</strain>
    </source>
</reference>
<dbReference type="Gene3D" id="3.20.20.210">
    <property type="match status" value="1"/>
</dbReference>
<organism evidence="1 2">
    <name type="scientific">Desulfatibacillum alkenivorans DSM 16219</name>
    <dbReference type="NCBI Taxonomy" id="1121393"/>
    <lineage>
        <taxon>Bacteria</taxon>
        <taxon>Pseudomonadati</taxon>
        <taxon>Thermodesulfobacteriota</taxon>
        <taxon>Desulfobacteria</taxon>
        <taxon>Desulfobacterales</taxon>
        <taxon>Desulfatibacillaceae</taxon>
        <taxon>Desulfatibacillum</taxon>
    </lineage>
</organism>